<dbReference type="EMBL" id="GHBR01003585">
    <property type="protein sequence ID" value="NDJ97772.1"/>
    <property type="molecule type" value="Transcribed_RNA"/>
</dbReference>
<dbReference type="Gene3D" id="3.10.110.10">
    <property type="entry name" value="Ubiquitin Conjugating Enzyme"/>
    <property type="match status" value="1"/>
</dbReference>
<sequence>MSLRTVLISLQALLCNPEPSDPQDAVVAGQLLSHPKIFSHIAKQWTRLFASGPTKPFEDKEFDDKVATLINMGVKKGEAVSVLSNHNLSIQHAVERYFS</sequence>
<evidence type="ECO:0000259" key="2">
    <source>
        <dbReference type="PROSITE" id="PS50127"/>
    </source>
</evidence>
<dbReference type="PROSITE" id="PS50030">
    <property type="entry name" value="UBA"/>
    <property type="match status" value="1"/>
</dbReference>
<dbReference type="SUPFAM" id="SSF54495">
    <property type="entry name" value="UBC-like"/>
    <property type="match status" value="1"/>
</dbReference>
<proteinExistence type="predicted"/>
<feature type="domain" description="UBA" evidence="1">
    <location>
        <begin position="61"/>
        <end position="99"/>
    </location>
</feature>
<accession>A0A6B2G2K9</accession>
<feature type="domain" description="UBC core" evidence="2">
    <location>
        <begin position="1"/>
        <end position="51"/>
    </location>
</feature>
<dbReference type="AlphaFoldDB" id="A0A6B2G2K9"/>
<evidence type="ECO:0000259" key="1">
    <source>
        <dbReference type="PROSITE" id="PS50030"/>
    </source>
</evidence>
<name>A0A6B2G2K9_MYXSQ</name>
<dbReference type="InterPro" id="IPR016135">
    <property type="entry name" value="UBQ-conjugating_enzyme/RWD"/>
</dbReference>
<dbReference type="InterPro" id="IPR015940">
    <property type="entry name" value="UBA"/>
</dbReference>
<evidence type="ECO:0000313" key="3">
    <source>
        <dbReference type="EMBL" id="NDJ97772.1"/>
    </source>
</evidence>
<dbReference type="PROSITE" id="PS50127">
    <property type="entry name" value="UBC_2"/>
    <property type="match status" value="1"/>
</dbReference>
<organism evidence="3">
    <name type="scientific">Myxobolus squamalis</name>
    <name type="common">Myxosporean</name>
    <dbReference type="NCBI Taxonomy" id="59785"/>
    <lineage>
        <taxon>Eukaryota</taxon>
        <taxon>Metazoa</taxon>
        <taxon>Cnidaria</taxon>
        <taxon>Myxozoa</taxon>
        <taxon>Myxosporea</taxon>
        <taxon>Bivalvulida</taxon>
        <taxon>Platysporina</taxon>
        <taxon>Myxobolidae</taxon>
        <taxon>Myxobolus</taxon>
    </lineage>
</organism>
<reference evidence="3" key="1">
    <citation type="submission" date="2018-11" db="EMBL/GenBank/DDBJ databases">
        <title>Myxobolus squamalis genome and transcriptome.</title>
        <authorList>
            <person name="Yahalomi D."/>
            <person name="Atkinson S.D."/>
            <person name="Neuhof M."/>
            <person name="Chang E.S."/>
            <person name="Philippe H."/>
            <person name="Cartwright P."/>
            <person name="Bartholomew J.L."/>
            <person name="Huchon D."/>
        </authorList>
    </citation>
    <scope>NUCLEOTIDE SEQUENCE</scope>
    <source>
        <strain evidence="3">71B08</strain>
        <tissue evidence="3">Whole</tissue>
    </source>
</reference>
<protein>
    <submittedName>
        <fullName evidence="3">Putative ubiquitin-conjugating enzyme E2 21 (Trinotate prediction)</fullName>
    </submittedName>
</protein>
<dbReference type="InterPro" id="IPR000608">
    <property type="entry name" value="UBC"/>
</dbReference>